<organism evidence="1 2">
    <name type="scientific">Olpidium bornovanus</name>
    <dbReference type="NCBI Taxonomy" id="278681"/>
    <lineage>
        <taxon>Eukaryota</taxon>
        <taxon>Fungi</taxon>
        <taxon>Fungi incertae sedis</taxon>
        <taxon>Olpidiomycota</taxon>
        <taxon>Olpidiomycotina</taxon>
        <taxon>Olpidiomycetes</taxon>
        <taxon>Olpidiales</taxon>
        <taxon>Olpidiaceae</taxon>
        <taxon>Olpidium</taxon>
    </lineage>
</organism>
<evidence type="ECO:0000313" key="2">
    <source>
        <dbReference type="Proteomes" id="UP000673691"/>
    </source>
</evidence>
<accession>A0A8H7ZP09</accession>
<dbReference type="EMBL" id="JAEFCI010011365">
    <property type="protein sequence ID" value="KAG5456670.1"/>
    <property type="molecule type" value="Genomic_DNA"/>
</dbReference>
<comment type="caution">
    <text evidence="1">The sequence shown here is derived from an EMBL/GenBank/DDBJ whole genome shotgun (WGS) entry which is preliminary data.</text>
</comment>
<feature type="non-terminal residue" evidence="1">
    <location>
        <position position="1"/>
    </location>
</feature>
<gene>
    <name evidence="1" type="ORF">BJ554DRAFT_3521</name>
</gene>
<keyword evidence="2" id="KW-1185">Reference proteome</keyword>
<proteinExistence type="predicted"/>
<evidence type="ECO:0000313" key="1">
    <source>
        <dbReference type="EMBL" id="KAG5456670.1"/>
    </source>
</evidence>
<protein>
    <submittedName>
        <fullName evidence="1">Uncharacterized protein</fullName>
    </submittedName>
</protein>
<reference evidence="1 2" key="1">
    <citation type="journal article" name="Sci. Rep.">
        <title>Genome-scale phylogenetic analyses confirm Olpidium as the closest living zoosporic fungus to the non-flagellated, terrestrial fungi.</title>
        <authorList>
            <person name="Chang Y."/>
            <person name="Rochon D."/>
            <person name="Sekimoto S."/>
            <person name="Wang Y."/>
            <person name="Chovatia M."/>
            <person name="Sandor L."/>
            <person name="Salamov A."/>
            <person name="Grigoriev I.V."/>
            <person name="Stajich J.E."/>
            <person name="Spatafora J.W."/>
        </authorList>
    </citation>
    <scope>NUCLEOTIDE SEQUENCE [LARGE SCALE GENOMIC DNA]</scope>
    <source>
        <strain evidence="1">S191</strain>
    </source>
</reference>
<dbReference type="Proteomes" id="UP000673691">
    <property type="component" value="Unassembled WGS sequence"/>
</dbReference>
<name>A0A8H7ZP09_9FUNG</name>
<dbReference type="AlphaFoldDB" id="A0A8H7ZP09"/>
<sequence>QLEEGRRREPQPVPFPGDKDFAPIDFLLLLVVDPQLVQRLGFKRLVLRRFIVILGVLATPSFPPRRPGGGTVGGLPVHRPALAVRLRRAVIGSCRVMGEGEITTTRGATCPTAFPRGARGDSREARWEVVESCTSRTFAGGLPSGAVQAAVMTYPPVLPELTHPNVSLREFIRLNGYLVKDLAADVGKVLRQRVQRE</sequence>